<sequence length="659" mass="72151">ASVSTISGGESAFRYRSCVCVIGISSRAMVWPRVTVIFAVATLTSGQVPTECGDPARPIAKKDVLNGTVKLPDSYKISGVISNWISNTTHAFTEAANTEVTSTLFSSRNDSLQWLAMRNDASQFFYNRTSGICEKSTSLPLAPFPELSAISSNLTSFSTLLSGLVEFSNKEPGELVDEKVVAGVEGVRWVSCVNGTNGTSNFQIEVVFAGVWSLKPPSAAFNNPLVQSVQISEYGNFSDKKSLKSQLSVEFDRYDTVAADESQLFSTPSGTICKGWKEENITLNLSDPFNVFIEMADQNKETYKATVYYSAKEELVIVSGSKKDGSMVFTNESGTPDGAVSVIHDFGKGYEYALGHTRCLNLSPLPNNSADVVVSEGTVSMRPLADILVAPELKFGNYGQLKTDDNRTVNVFRTLDNKTGDVIELHFDGNWLEKYMTFKLTDGRPSLASYSRYSQSTPMRTSQYNELIRACFAKSSKVHNDNNTFILDVKSRSVENVYSVGVETVSSALAKALSQIAPINPHRVRVFYSSGPDDSLRVFFSVDEKTDKEPSIVPKYNFSAEVSTDEFMQKLNETISKGDWKFSVISADEKTEDWIVAARSLNRYAPSSPPSTKYAGYTGGAMFVLGVFSLLLGVAIGAGGVFFVTKRQRISTLAYQVFE</sequence>
<dbReference type="InterPro" id="IPR058265">
    <property type="entry name" value="DUF7959"/>
</dbReference>
<dbReference type="PANTHER" id="PTHR36902">
    <property type="entry name" value="ENRICHED IN SURFACE-LABELED PROTEOME PROTEIN 9"/>
    <property type="match status" value="1"/>
</dbReference>
<dbReference type="AlphaFoldDB" id="A0A7I4XVV7"/>
<dbReference type="PANTHER" id="PTHR36902:SF1">
    <property type="entry name" value="ENRICHED IN SURFACE-LABELED PROTEOME PROTEIN 9"/>
    <property type="match status" value="1"/>
</dbReference>
<dbReference type="InterPro" id="IPR058830">
    <property type="entry name" value="LolA-like_dom_1st"/>
</dbReference>
<feature type="domain" description="LolA-like" evidence="3">
    <location>
        <begin position="268"/>
        <end position="461"/>
    </location>
</feature>
<evidence type="ECO:0000313" key="5">
    <source>
        <dbReference type="Proteomes" id="UP000025227"/>
    </source>
</evidence>
<evidence type="ECO:0000259" key="2">
    <source>
        <dbReference type="Pfam" id="PF25897"/>
    </source>
</evidence>
<protein>
    <submittedName>
        <fullName evidence="6">ER membrane protein complex subunit 1</fullName>
    </submittedName>
</protein>
<reference evidence="6" key="1">
    <citation type="submission" date="2020-12" db="UniProtKB">
        <authorList>
            <consortium name="WormBaseParasite"/>
        </authorList>
    </citation>
    <scope>IDENTIFICATION</scope>
    <source>
        <strain evidence="6">MHco3</strain>
    </source>
</reference>
<proteinExistence type="predicted"/>
<dbReference type="OMA" id="TYNETSC"/>
<keyword evidence="1" id="KW-1133">Transmembrane helix</keyword>
<keyword evidence="1" id="KW-0472">Membrane</keyword>
<accession>A0A7I4XVV7</accession>
<feature type="domain" description="DUF7959" evidence="4">
    <location>
        <begin position="483"/>
        <end position="605"/>
    </location>
</feature>
<feature type="domain" description="LolA-like" evidence="2">
    <location>
        <begin position="65"/>
        <end position="260"/>
    </location>
</feature>
<dbReference type="Pfam" id="PF25898">
    <property type="entry name" value="LolA_2nd_metazoa"/>
    <property type="match status" value="1"/>
</dbReference>
<evidence type="ECO:0000259" key="4">
    <source>
        <dbReference type="Pfam" id="PF25899"/>
    </source>
</evidence>
<dbReference type="Proteomes" id="UP000025227">
    <property type="component" value="Unplaced"/>
</dbReference>
<evidence type="ECO:0000256" key="1">
    <source>
        <dbReference type="SAM" id="Phobius"/>
    </source>
</evidence>
<dbReference type="InterPro" id="IPR058831">
    <property type="entry name" value="LolA-like_dom_2nd"/>
</dbReference>
<keyword evidence="1" id="KW-0812">Transmembrane</keyword>
<evidence type="ECO:0000259" key="3">
    <source>
        <dbReference type="Pfam" id="PF25898"/>
    </source>
</evidence>
<dbReference type="WBParaSite" id="HCON_00013240-00001">
    <property type="protein sequence ID" value="HCON_00013240-00001"/>
    <property type="gene ID" value="HCON_00013240"/>
</dbReference>
<evidence type="ECO:0000313" key="6">
    <source>
        <dbReference type="WBParaSite" id="HCON_00013240-00001"/>
    </source>
</evidence>
<organism evidence="5 6">
    <name type="scientific">Haemonchus contortus</name>
    <name type="common">Barber pole worm</name>
    <dbReference type="NCBI Taxonomy" id="6289"/>
    <lineage>
        <taxon>Eukaryota</taxon>
        <taxon>Metazoa</taxon>
        <taxon>Ecdysozoa</taxon>
        <taxon>Nematoda</taxon>
        <taxon>Chromadorea</taxon>
        <taxon>Rhabditida</taxon>
        <taxon>Rhabditina</taxon>
        <taxon>Rhabditomorpha</taxon>
        <taxon>Strongyloidea</taxon>
        <taxon>Trichostrongylidae</taxon>
        <taxon>Haemonchus</taxon>
    </lineage>
</organism>
<feature type="transmembrane region" description="Helical" evidence="1">
    <location>
        <begin position="614"/>
        <end position="644"/>
    </location>
</feature>
<dbReference type="Pfam" id="PF25899">
    <property type="entry name" value="DUF7959"/>
    <property type="match status" value="1"/>
</dbReference>
<name>A0A7I4XVV7_HAECO</name>
<keyword evidence="5" id="KW-1185">Reference proteome</keyword>
<dbReference type="OrthoDB" id="5983572at2759"/>
<dbReference type="Pfam" id="PF25897">
    <property type="entry name" value="LolA_1st_nematode"/>
    <property type="match status" value="1"/>
</dbReference>